<evidence type="ECO:0000313" key="2">
    <source>
        <dbReference type="Proteomes" id="UP001152872"/>
    </source>
</evidence>
<dbReference type="AlphaFoldDB" id="A0A9X4RHG0"/>
<dbReference type="RefSeq" id="WP_009626507.1">
    <property type="nucleotide sequence ID" value="NZ_VBTY01000047.1"/>
</dbReference>
<keyword evidence="2" id="KW-1185">Reference proteome</keyword>
<sequence>MNNHFLDIFNKCKKPTVITLKEALKERDKLSESRSNFVTYMAGFSHYEFAESLFDEFGLAFIYNKLIVFDSLYKKIHVKVLINDLIDLPCFKTTEILEIEDEPIIKIDSFDNFIAWRNKDGSYIDNLYQEIKDLNYSQYKKYRKDHLIGINENVCPYEINEDGFTFVIHIVTVPRNIDSNLVAILDKVSNAMFIHDYKDRPDLSICPDLSVYKLQVMKDIHCLLCKVNWTVLEVEGYQEVTKFFDEIKANYKVIPFRGQEYNYFNDFMSNVLTFLKQSINLNLI</sequence>
<reference evidence="1" key="1">
    <citation type="submission" date="2019-05" db="EMBL/GenBank/DDBJ databases">
        <title>Whole genome sequencing of Pseudanabaena catenata USMAC16.</title>
        <authorList>
            <person name="Khan Z."/>
            <person name="Omar W.M."/>
            <person name="Convey P."/>
            <person name="Merican F."/>
            <person name="Najimudin N."/>
        </authorList>
    </citation>
    <scope>NUCLEOTIDE SEQUENCE</scope>
    <source>
        <strain evidence="1">USMAC16</strain>
    </source>
</reference>
<proteinExistence type="predicted"/>
<evidence type="ECO:0000313" key="1">
    <source>
        <dbReference type="EMBL" id="MDG3494431.1"/>
    </source>
</evidence>
<name>A0A9X4RHG0_9CYAN</name>
<protein>
    <submittedName>
        <fullName evidence="1">Uncharacterized protein</fullName>
    </submittedName>
</protein>
<comment type="caution">
    <text evidence="1">The sequence shown here is derived from an EMBL/GenBank/DDBJ whole genome shotgun (WGS) entry which is preliminary data.</text>
</comment>
<dbReference type="EMBL" id="VBTY01000047">
    <property type="protein sequence ID" value="MDG3494431.1"/>
    <property type="molecule type" value="Genomic_DNA"/>
</dbReference>
<accession>A0A9X4RHG0</accession>
<organism evidence="1 2">
    <name type="scientific">Pseudanabaena catenata USMAC16</name>
    <dbReference type="NCBI Taxonomy" id="1855837"/>
    <lineage>
        <taxon>Bacteria</taxon>
        <taxon>Bacillati</taxon>
        <taxon>Cyanobacteriota</taxon>
        <taxon>Cyanophyceae</taxon>
        <taxon>Pseudanabaenales</taxon>
        <taxon>Pseudanabaenaceae</taxon>
        <taxon>Pseudanabaena</taxon>
    </lineage>
</organism>
<dbReference type="Proteomes" id="UP001152872">
    <property type="component" value="Unassembled WGS sequence"/>
</dbReference>
<gene>
    <name evidence="1" type="ORF">FEV09_07650</name>
</gene>